<reference evidence="2 3" key="1">
    <citation type="submission" date="2009-09" db="EMBL/GenBank/DDBJ databases">
        <authorList>
            <person name="Weinstock G."/>
            <person name="Sodergren E."/>
            <person name="Clifton S."/>
            <person name="Fulton L."/>
            <person name="Fulton B."/>
            <person name="Courtney L."/>
            <person name="Fronick C."/>
            <person name="Harrison M."/>
            <person name="Strong C."/>
            <person name="Farmer C."/>
            <person name="Delahaunty K."/>
            <person name="Markovic C."/>
            <person name="Hall O."/>
            <person name="Minx P."/>
            <person name="Tomlinson C."/>
            <person name="Mitreva M."/>
            <person name="Nelson J."/>
            <person name="Hou S."/>
            <person name="Wollam A."/>
            <person name="Pepin K.H."/>
            <person name="Johnson M."/>
            <person name="Bhonagiri V."/>
            <person name="Nash W.E."/>
            <person name="Warren W."/>
            <person name="Chinwalla A."/>
            <person name="Mardis E.R."/>
            <person name="Wilson R.K."/>
        </authorList>
    </citation>
    <scope>NUCLEOTIDE SEQUENCE [LARGE SCALE GENOMIC DNA]</scope>
    <source>
        <strain evidence="2">ATCC 35185</strain>
        <strain evidence="3">ATCC 35185 / DSM 20758 / VPI D19B-28</strain>
    </source>
</reference>
<dbReference type="EMBL" id="ACKP02000046">
    <property type="protein sequence ID" value="EEX76661.1"/>
    <property type="molecule type" value="Genomic_DNA"/>
</dbReference>
<evidence type="ECO:0000313" key="1">
    <source>
        <dbReference type="EMBL" id="AEC01124.1"/>
    </source>
</evidence>
<dbReference type="Proteomes" id="UP000011124">
    <property type="component" value="Chromosome"/>
</dbReference>
<keyword evidence="4" id="KW-1185">Reference proteome</keyword>
<accession>C9LWY5</accession>
<proteinExistence type="predicted"/>
<dbReference type="RefSeq" id="WP_006193303.1">
    <property type="nucleotide sequence ID" value="NC_015437.1"/>
</dbReference>
<dbReference type="HOGENOM" id="CLU_2636041_0_0_9"/>
<gene>
    <name evidence="1" type="ordered locus">Selsp_2178</name>
    <name evidence="2" type="ORF">SELSPUOL_01991</name>
</gene>
<dbReference type="KEGG" id="ssg:Selsp_2178"/>
<evidence type="ECO:0000313" key="2">
    <source>
        <dbReference type="EMBL" id="EEX76661.1"/>
    </source>
</evidence>
<dbReference type="AlphaFoldDB" id="C9LWY5"/>
<dbReference type="EMBL" id="CP002637">
    <property type="protein sequence ID" value="AEC01124.1"/>
    <property type="molecule type" value="Genomic_DNA"/>
</dbReference>
<dbReference type="InterPro" id="IPR046257">
    <property type="entry name" value="DUF6290"/>
</dbReference>
<dbReference type="Pfam" id="PF19807">
    <property type="entry name" value="DUF6290"/>
    <property type="match status" value="1"/>
</dbReference>
<name>C9LWY5_SELS3</name>
<reference evidence="1 4" key="2">
    <citation type="submission" date="2011-04" db="EMBL/GenBank/DDBJ databases">
        <title>The complete genome of Selenomonas sputigena DSM 20758.</title>
        <authorList>
            <consortium name="US DOE Joint Genome Institute (JGI-PGF)"/>
            <person name="Lucas S."/>
            <person name="Copeland A."/>
            <person name="Lapidus A."/>
            <person name="Bruce D."/>
            <person name="Goodwin L."/>
            <person name="Pitluck S."/>
            <person name="Peters L."/>
            <person name="Kyrpides N."/>
            <person name="Mavromatis K."/>
            <person name="Ivanova N."/>
            <person name="Ovchinnikova G."/>
            <person name="Teshima H."/>
            <person name="Detter J.C."/>
            <person name="Tapia R."/>
            <person name="Han C."/>
            <person name="Land M."/>
            <person name="Hauser L."/>
            <person name="Markowitz V."/>
            <person name="Cheng J.-F."/>
            <person name="Hugenholtz P."/>
            <person name="Woyke T."/>
            <person name="Wu D."/>
            <person name="Gronow S."/>
            <person name="Wellnitz S."/>
            <person name="Schneider S."/>
            <person name="Klenk H.-P."/>
            <person name="Eisen J.A."/>
        </authorList>
    </citation>
    <scope>NUCLEOTIDE SEQUENCE [LARGE SCALE GENOMIC DNA]</scope>
    <source>
        <strain evidence="1">ATCC 35185</strain>
        <strain evidence="4">ATCC 35185 / DSM 20758 / VPI D19B-28</strain>
    </source>
</reference>
<dbReference type="Proteomes" id="UP000003505">
    <property type="component" value="Unassembled WGS sequence"/>
</dbReference>
<evidence type="ECO:0000313" key="3">
    <source>
        <dbReference type="Proteomes" id="UP000003505"/>
    </source>
</evidence>
<evidence type="ECO:0000313" key="4">
    <source>
        <dbReference type="Proteomes" id="UP000011124"/>
    </source>
</evidence>
<dbReference type="OrthoDB" id="3267617at2"/>
<organism evidence="2 3">
    <name type="scientific">Selenomonas sputigena (strain ATCC 35185 / DSM 20758 / CCUG 44933 / VPI D19B-28)</name>
    <dbReference type="NCBI Taxonomy" id="546271"/>
    <lineage>
        <taxon>Bacteria</taxon>
        <taxon>Bacillati</taxon>
        <taxon>Bacillota</taxon>
        <taxon>Negativicutes</taxon>
        <taxon>Selenomonadales</taxon>
        <taxon>Selenomonadaceae</taxon>
        <taxon>Selenomonas</taxon>
    </lineage>
</organism>
<evidence type="ECO:0008006" key="5">
    <source>
        <dbReference type="Google" id="ProtNLM"/>
    </source>
</evidence>
<protein>
    <recommendedName>
        <fullName evidence="5">Toxin-antitoxin system, antitoxin component, ribbon-helix-helix domain protein</fullName>
    </recommendedName>
</protein>
<sequence>MGKVLNLHFTDGELKALEAISPLYAAGLSSATLKNLIYDRLEDEYDMEIIREYEKDLKNGTLETTPFSEVLEGLKSV</sequence>
<dbReference type="STRING" id="546271.Selsp_2178"/>